<keyword evidence="2" id="KW-1133">Transmembrane helix</keyword>
<keyword evidence="2" id="KW-0812">Transmembrane</keyword>
<organism evidence="3 4">
    <name type="scientific">Plakobranchus ocellatus</name>
    <dbReference type="NCBI Taxonomy" id="259542"/>
    <lineage>
        <taxon>Eukaryota</taxon>
        <taxon>Metazoa</taxon>
        <taxon>Spiralia</taxon>
        <taxon>Lophotrochozoa</taxon>
        <taxon>Mollusca</taxon>
        <taxon>Gastropoda</taxon>
        <taxon>Heterobranchia</taxon>
        <taxon>Euthyneura</taxon>
        <taxon>Panpulmonata</taxon>
        <taxon>Sacoglossa</taxon>
        <taxon>Placobranchoidea</taxon>
        <taxon>Plakobranchidae</taxon>
        <taxon>Plakobranchus</taxon>
    </lineage>
</organism>
<reference evidence="3 4" key="1">
    <citation type="journal article" date="2021" name="Elife">
        <title>Chloroplast acquisition without the gene transfer in kleptoplastic sea slugs, Plakobranchus ocellatus.</title>
        <authorList>
            <person name="Maeda T."/>
            <person name="Takahashi S."/>
            <person name="Yoshida T."/>
            <person name="Shimamura S."/>
            <person name="Takaki Y."/>
            <person name="Nagai Y."/>
            <person name="Toyoda A."/>
            <person name="Suzuki Y."/>
            <person name="Arimoto A."/>
            <person name="Ishii H."/>
            <person name="Satoh N."/>
            <person name="Nishiyama T."/>
            <person name="Hasebe M."/>
            <person name="Maruyama T."/>
            <person name="Minagawa J."/>
            <person name="Obokata J."/>
            <person name="Shigenobu S."/>
        </authorList>
    </citation>
    <scope>NUCLEOTIDE SEQUENCE [LARGE SCALE GENOMIC DNA]</scope>
</reference>
<accession>A0AAV4E0V8</accession>
<keyword evidence="2" id="KW-0472">Membrane</keyword>
<comment type="caution">
    <text evidence="3">The sequence shown here is derived from an EMBL/GenBank/DDBJ whole genome shotgun (WGS) entry which is preliminary data.</text>
</comment>
<dbReference type="EMBL" id="BLXT01008499">
    <property type="protein sequence ID" value="GFO49741.1"/>
    <property type="molecule type" value="Genomic_DNA"/>
</dbReference>
<feature type="region of interest" description="Disordered" evidence="1">
    <location>
        <begin position="110"/>
        <end position="143"/>
    </location>
</feature>
<gene>
    <name evidence="3" type="ORF">PoB_007624600</name>
</gene>
<keyword evidence="4" id="KW-1185">Reference proteome</keyword>
<feature type="compositionally biased region" description="Low complexity" evidence="1">
    <location>
        <begin position="248"/>
        <end position="267"/>
    </location>
</feature>
<feature type="compositionally biased region" description="Acidic residues" evidence="1">
    <location>
        <begin position="121"/>
        <end position="130"/>
    </location>
</feature>
<feature type="region of interest" description="Disordered" evidence="1">
    <location>
        <begin position="244"/>
        <end position="300"/>
    </location>
</feature>
<feature type="transmembrane region" description="Helical" evidence="2">
    <location>
        <begin position="20"/>
        <end position="40"/>
    </location>
</feature>
<proteinExistence type="predicted"/>
<evidence type="ECO:0000256" key="1">
    <source>
        <dbReference type="SAM" id="MobiDB-lite"/>
    </source>
</evidence>
<sequence length="300" mass="35376">MFVHIPRIDNQGHLSFQPLGLIFLSCFSIILLMQFLGMFLHRWGTFLHTLSITNIGIGSHQKEQEKVKEIIIRVSELQKLRNIEMEPEPDYDEPLPDYLDDENLDRGSCVSVEDGPRIEDPPPDYSDDPDVGITRPPPVAKKPRYRTHFDDILSVPPSYHTDEGKLFGHHRRDVLDRHGNLSAFALENAFERRLRNTLQRRRPRYQQQNIPTFSSPFDAYYRPPMRSHYTHTAEQDGQDYTIYEQQRHQQQQQQQQQHQYHHQQQQQYPHLERNQFTQGHSPSHLHGRTTRDGVKGATRF</sequence>
<dbReference type="PROSITE" id="PS51257">
    <property type="entry name" value="PROKAR_LIPOPROTEIN"/>
    <property type="match status" value="1"/>
</dbReference>
<evidence type="ECO:0000256" key="2">
    <source>
        <dbReference type="SAM" id="Phobius"/>
    </source>
</evidence>
<name>A0AAV4E0V8_9GAST</name>
<evidence type="ECO:0000313" key="3">
    <source>
        <dbReference type="EMBL" id="GFO49741.1"/>
    </source>
</evidence>
<protein>
    <submittedName>
        <fullName evidence="3">Chitin synthase</fullName>
    </submittedName>
</protein>
<dbReference type="AlphaFoldDB" id="A0AAV4E0V8"/>
<evidence type="ECO:0000313" key="4">
    <source>
        <dbReference type="Proteomes" id="UP000735302"/>
    </source>
</evidence>
<dbReference type="Proteomes" id="UP000735302">
    <property type="component" value="Unassembled WGS sequence"/>
</dbReference>